<evidence type="ECO:0000313" key="1">
    <source>
        <dbReference type="EMBL" id="RZC57589.1"/>
    </source>
</evidence>
<accession>A0A4Y7JCW2</accession>
<gene>
    <name evidence="1" type="ORF">C5167_004892</name>
</gene>
<name>A0A4Y7JCW2_PAPSO</name>
<dbReference type="AlphaFoldDB" id="A0A4Y7JCW2"/>
<protein>
    <submittedName>
        <fullName evidence="1">Uncharacterized protein</fullName>
    </submittedName>
</protein>
<dbReference type="EMBL" id="CM010718">
    <property type="protein sequence ID" value="RZC57589.1"/>
    <property type="molecule type" value="Genomic_DNA"/>
</dbReference>
<reference evidence="1 2" key="1">
    <citation type="journal article" date="2018" name="Science">
        <title>The opium poppy genome and morphinan production.</title>
        <authorList>
            <person name="Guo L."/>
            <person name="Winzer T."/>
            <person name="Yang X."/>
            <person name="Li Y."/>
            <person name="Ning Z."/>
            <person name="He Z."/>
            <person name="Teodor R."/>
            <person name="Lu Y."/>
            <person name="Bowser T.A."/>
            <person name="Graham I.A."/>
            <person name="Ye K."/>
        </authorList>
    </citation>
    <scope>NUCLEOTIDE SEQUENCE [LARGE SCALE GENOMIC DNA]</scope>
    <source>
        <strain evidence="2">cv. HN1</strain>
        <tissue evidence="1">Leaves</tissue>
    </source>
</reference>
<keyword evidence="2" id="KW-1185">Reference proteome</keyword>
<evidence type="ECO:0000313" key="2">
    <source>
        <dbReference type="Proteomes" id="UP000316621"/>
    </source>
</evidence>
<dbReference type="Gramene" id="RZC57589">
    <property type="protein sequence ID" value="RZC57589"/>
    <property type="gene ID" value="C5167_004892"/>
</dbReference>
<proteinExistence type="predicted"/>
<sequence length="99" mass="11606">MKLKQESERKLIWGLVLGRAAEAVSESSWVELDFQPDEEINREKIFQVCRSEDTIIIMHLRRHSWPISKTLLDASLWNAKSNKKGDEEDYQKKVKLPPL</sequence>
<organism evidence="1 2">
    <name type="scientific">Papaver somniferum</name>
    <name type="common">Opium poppy</name>
    <dbReference type="NCBI Taxonomy" id="3469"/>
    <lineage>
        <taxon>Eukaryota</taxon>
        <taxon>Viridiplantae</taxon>
        <taxon>Streptophyta</taxon>
        <taxon>Embryophyta</taxon>
        <taxon>Tracheophyta</taxon>
        <taxon>Spermatophyta</taxon>
        <taxon>Magnoliopsida</taxon>
        <taxon>Ranunculales</taxon>
        <taxon>Papaveraceae</taxon>
        <taxon>Papaveroideae</taxon>
        <taxon>Papaver</taxon>
    </lineage>
</organism>
<dbReference type="Proteomes" id="UP000316621">
    <property type="component" value="Chromosome 4"/>
</dbReference>